<keyword evidence="1" id="KW-0472">Membrane</keyword>
<evidence type="ECO:0000256" key="1">
    <source>
        <dbReference type="SAM" id="Phobius"/>
    </source>
</evidence>
<dbReference type="Proteomes" id="UP001602245">
    <property type="component" value="Unassembled WGS sequence"/>
</dbReference>
<dbReference type="EMBL" id="JBIAZU010000002">
    <property type="protein sequence ID" value="MFF5289702.1"/>
    <property type="molecule type" value="Genomic_DNA"/>
</dbReference>
<feature type="transmembrane region" description="Helical" evidence="1">
    <location>
        <begin position="12"/>
        <end position="34"/>
    </location>
</feature>
<evidence type="ECO:0000313" key="3">
    <source>
        <dbReference type="Proteomes" id="UP001602245"/>
    </source>
</evidence>
<name>A0ABW6W8R1_9ACTN</name>
<comment type="caution">
    <text evidence="2">The sequence shown here is derived from an EMBL/GenBank/DDBJ whole genome shotgun (WGS) entry which is preliminary data.</text>
</comment>
<sequence length="208" mass="22977">MNEERTFGDRVLEVIAVVLLAVSTLGTAWCGYQASQWSGVQTEYNQQETNHRLEANRQFARAIQTFSYDSSVIAFYAQAVQAHNTRLADFYRTVMARKDLLPFLDKWEATVRAGGTPTPLLEDPQYIGAQAGGYQSEQEAAEQAARAAQQAADRSQVYTLNTILLAVALFFAGVTSSFRYRSARIMLIMLALLTLAIAATRLADLPVA</sequence>
<dbReference type="RefSeq" id="WP_020518231.1">
    <property type="nucleotide sequence ID" value="NZ_JBIAZU010000002.1"/>
</dbReference>
<organism evidence="2 3">
    <name type="scientific">Paractinoplanes globisporus</name>
    <dbReference type="NCBI Taxonomy" id="113565"/>
    <lineage>
        <taxon>Bacteria</taxon>
        <taxon>Bacillati</taxon>
        <taxon>Actinomycetota</taxon>
        <taxon>Actinomycetes</taxon>
        <taxon>Micromonosporales</taxon>
        <taxon>Micromonosporaceae</taxon>
        <taxon>Paractinoplanes</taxon>
    </lineage>
</organism>
<gene>
    <name evidence="2" type="ORF">ACFY35_09700</name>
</gene>
<proteinExistence type="predicted"/>
<keyword evidence="3" id="KW-1185">Reference proteome</keyword>
<feature type="transmembrane region" description="Helical" evidence="1">
    <location>
        <begin position="158"/>
        <end position="178"/>
    </location>
</feature>
<protein>
    <recommendedName>
        <fullName evidence="4">DUF4337 domain-containing protein</fullName>
    </recommendedName>
</protein>
<keyword evidence="1" id="KW-1133">Transmembrane helix</keyword>
<evidence type="ECO:0008006" key="4">
    <source>
        <dbReference type="Google" id="ProtNLM"/>
    </source>
</evidence>
<reference evidence="2 3" key="1">
    <citation type="submission" date="2024-10" db="EMBL/GenBank/DDBJ databases">
        <title>The Natural Products Discovery Center: Release of the First 8490 Sequenced Strains for Exploring Actinobacteria Biosynthetic Diversity.</title>
        <authorList>
            <person name="Kalkreuter E."/>
            <person name="Kautsar S.A."/>
            <person name="Yang D."/>
            <person name="Bader C.D."/>
            <person name="Teijaro C.N."/>
            <person name="Fluegel L."/>
            <person name="Davis C.M."/>
            <person name="Simpson J.R."/>
            <person name="Lauterbach L."/>
            <person name="Steele A.D."/>
            <person name="Gui C."/>
            <person name="Meng S."/>
            <person name="Li G."/>
            <person name="Viehrig K."/>
            <person name="Ye F."/>
            <person name="Su P."/>
            <person name="Kiefer A.F."/>
            <person name="Nichols A."/>
            <person name="Cepeda A.J."/>
            <person name="Yan W."/>
            <person name="Fan B."/>
            <person name="Jiang Y."/>
            <person name="Adhikari A."/>
            <person name="Zheng C.-J."/>
            <person name="Schuster L."/>
            <person name="Cowan T.M."/>
            <person name="Smanski M.J."/>
            <person name="Chevrette M.G."/>
            <person name="De Carvalho L.P.S."/>
            <person name="Shen B."/>
        </authorList>
    </citation>
    <scope>NUCLEOTIDE SEQUENCE [LARGE SCALE GENOMIC DNA]</scope>
    <source>
        <strain evidence="2 3">NPDC000087</strain>
    </source>
</reference>
<accession>A0ABW6W8R1</accession>
<feature type="transmembrane region" description="Helical" evidence="1">
    <location>
        <begin position="185"/>
        <end position="203"/>
    </location>
</feature>
<evidence type="ECO:0000313" key="2">
    <source>
        <dbReference type="EMBL" id="MFF5289702.1"/>
    </source>
</evidence>
<keyword evidence="1" id="KW-0812">Transmembrane</keyword>